<reference evidence="2 3" key="1">
    <citation type="submission" date="2017-01" db="EMBL/GenBank/DDBJ databases">
        <title>Genome sequence of Rhodoferax antarcticus ANT.BR, a psychrophilic purple nonsulfur bacterium from an Antarctic microbial mat.</title>
        <authorList>
            <person name="Baker J."/>
            <person name="Riester C."/>
            <person name="Skinner B."/>
            <person name="Newell A."/>
            <person name="Swingley W."/>
            <person name="Madigan M."/>
            <person name="Jung D."/>
            <person name="Asao M."/>
            <person name="Chen M."/>
            <person name="Loughlin P."/>
            <person name="Pan H."/>
            <person name="Lin S."/>
            <person name="Li N."/>
            <person name="Shaw J."/>
            <person name="Prado M."/>
            <person name="Sherman C."/>
            <person name="Li X."/>
            <person name="Tang J."/>
            <person name="Blankenship R."/>
            <person name="Zhao T."/>
            <person name="Touchman J."/>
            <person name="Sattley M."/>
        </authorList>
    </citation>
    <scope>NUCLEOTIDE SEQUENCE [LARGE SCALE GENOMIC DNA]</scope>
    <source>
        <strain evidence="2 3">ANT.BR</strain>
    </source>
</reference>
<proteinExistence type="predicted"/>
<protein>
    <submittedName>
        <fullName evidence="2">Uncharacterized protein</fullName>
    </submittedName>
</protein>
<organism evidence="2 3">
    <name type="scientific">Rhodoferax antarcticus ANT.BR</name>
    <dbReference type="NCBI Taxonomy" id="1111071"/>
    <lineage>
        <taxon>Bacteria</taxon>
        <taxon>Pseudomonadati</taxon>
        <taxon>Pseudomonadota</taxon>
        <taxon>Betaproteobacteria</taxon>
        <taxon>Burkholderiales</taxon>
        <taxon>Comamonadaceae</taxon>
        <taxon>Rhodoferax</taxon>
    </lineage>
</organism>
<evidence type="ECO:0000313" key="2">
    <source>
        <dbReference type="EMBL" id="OLP07202.1"/>
    </source>
</evidence>
<accession>A0A1Q8YGS2</accession>
<feature type="region of interest" description="Disordered" evidence="1">
    <location>
        <begin position="38"/>
        <end position="57"/>
    </location>
</feature>
<name>A0A1Q8YGS2_9BURK</name>
<evidence type="ECO:0000256" key="1">
    <source>
        <dbReference type="SAM" id="MobiDB-lite"/>
    </source>
</evidence>
<evidence type="ECO:0000313" key="3">
    <source>
        <dbReference type="Proteomes" id="UP000185911"/>
    </source>
</evidence>
<dbReference type="EMBL" id="MSYM01000009">
    <property type="protein sequence ID" value="OLP07202.1"/>
    <property type="molecule type" value="Genomic_DNA"/>
</dbReference>
<dbReference type="Proteomes" id="UP000185911">
    <property type="component" value="Unassembled WGS sequence"/>
</dbReference>
<feature type="compositionally biased region" description="Polar residues" evidence="1">
    <location>
        <begin position="45"/>
        <end position="57"/>
    </location>
</feature>
<dbReference type="AlphaFoldDB" id="A0A1Q8YGS2"/>
<sequence>MIVVGVPNWLTPSPHFPKTVRLPTLSAWQREQLTCAQKNLGDDGNSCNAQNSVRGGQ</sequence>
<comment type="caution">
    <text evidence="2">The sequence shown here is derived from an EMBL/GenBank/DDBJ whole genome shotgun (WGS) entry which is preliminary data.</text>
</comment>
<gene>
    <name evidence="2" type="ORF">BLL52_1489</name>
</gene>
<keyword evidence="3" id="KW-1185">Reference proteome</keyword>